<name>A0ABU0S5H6_9HYPH</name>
<evidence type="ECO:0000313" key="1">
    <source>
        <dbReference type="EMBL" id="MDQ0996002.1"/>
    </source>
</evidence>
<dbReference type="Gene3D" id="6.10.250.730">
    <property type="match status" value="1"/>
</dbReference>
<organism evidence="1 2">
    <name type="scientific">Phyllobacterium ifriqiyense</name>
    <dbReference type="NCBI Taxonomy" id="314238"/>
    <lineage>
        <taxon>Bacteria</taxon>
        <taxon>Pseudomonadati</taxon>
        <taxon>Pseudomonadota</taxon>
        <taxon>Alphaproteobacteria</taxon>
        <taxon>Hyphomicrobiales</taxon>
        <taxon>Phyllobacteriaceae</taxon>
        <taxon>Phyllobacterium</taxon>
    </lineage>
</organism>
<keyword evidence="2" id="KW-1185">Reference proteome</keyword>
<proteinExistence type="predicted"/>
<protein>
    <recommendedName>
        <fullName evidence="3">DUF982 domain-containing protein</fullName>
    </recommendedName>
</protein>
<evidence type="ECO:0000313" key="2">
    <source>
        <dbReference type="Proteomes" id="UP001237780"/>
    </source>
</evidence>
<accession>A0ABU0S5H6</accession>
<evidence type="ECO:0008006" key="3">
    <source>
        <dbReference type="Google" id="ProtNLM"/>
    </source>
</evidence>
<sequence>MMEKYFTRPVSILVGLGVPTDIRSVMEAYQLLNDWPAHSRDTAHSLALNACKGVLTGTIEAETARGLFIAFAKKHDLLTPEIGPVLGHRHGGGNLRVL</sequence>
<gene>
    <name evidence="1" type="ORF">QFZ34_001179</name>
</gene>
<dbReference type="RefSeq" id="WP_307277987.1">
    <property type="nucleotide sequence ID" value="NZ_JAUSZT010000002.1"/>
</dbReference>
<dbReference type="InterPro" id="IPR010385">
    <property type="entry name" value="DUF982"/>
</dbReference>
<reference evidence="1 2" key="1">
    <citation type="submission" date="2023-07" db="EMBL/GenBank/DDBJ databases">
        <title>Comparative genomics of wheat-associated soil bacteria to identify genetic determinants of phenazine resistance.</title>
        <authorList>
            <person name="Mouncey N."/>
        </authorList>
    </citation>
    <scope>NUCLEOTIDE SEQUENCE [LARGE SCALE GENOMIC DNA]</scope>
    <source>
        <strain evidence="1 2">W4I11</strain>
    </source>
</reference>
<comment type="caution">
    <text evidence="1">The sequence shown here is derived from an EMBL/GenBank/DDBJ whole genome shotgun (WGS) entry which is preliminary data.</text>
</comment>
<dbReference type="Proteomes" id="UP001237780">
    <property type="component" value="Unassembled WGS sequence"/>
</dbReference>
<dbReference type="EMBL" id="JAUSZT010000002">
    <property type="protein sequence ID" value="MDQ0996002.1"/>
    <property type="molecule type" value="Genomic_DNA"/>
</dbReference>
<dbReference type="Pfam" id="PF06169">
    <property type="entry name" value="DUF982"/>
    <property type="match status" value="1"/>
</dbReference>